<dbReference type="Pfam" id="PF13374">
    <property type="entry name" value="TPR_10"/>
    <property type="match status" value="1"/>
</dbReference>
<keyword evidence="4" id="KW-1185">Reference proteome</keyword>
<dbReference type="InterPro" id="IPR011990">
    <property type="entry name" value="TPR-like_helical_dom_sf"/>
</dbReference>
<dbReference type="Gene3D" id="3.40.50.1460">
    <property type="match status" value="1"/>
</dbReference>
<dbReference type="eggNOG" id="COG0790">
    <property type="taxonomic scope" value="Bacteria"/>
</dbReference>
<dbReference type="HOGENOM" id="CLU_051842_0_0_11"/>
<evidence type="ECO:0000313" key="4">
    <source>
        <dbReference type="Proteomes" id="UP000019150"/>
    </source>
</evidence>
<dbReference type="NCBIfam" id="NF047832">
    <property type="entry name" value="caspase_w_EACC1"/>
    <property type="match status" value="1"/>
</dbReference>
<evidence type="ECO:0000259" key="2">
    <source>
        <dbReference type="Pfam" id="PF00656"/>
    </source>
</evidence>
<dbReference type="PANTHER" id="PTHR11102">
    <property type="entry name" value="SEL-1-LIKE PROTEIN"/>
    <property type="match status" value="1"/>
</dbReference>
<dbReference type="PATRIC" id="fig|1415166.3.peg.1867"/>
<dbReference type="SUPFAM" id="SSF52129">
    <property type="entry name" value="Caspase-like"/>
    <property type="match status" value="1"/>
</dbReference>
<evidence type="ECO:0000313" key="3">
    <source>
        <dbReference type="EMBL" id="AHH16644.1"/>
    </source>
</evidence>
<dbReference type="InterPro" id="IPR029030">
    <property type="entry name" value="Caspase-like_dom_sf"/>
</dbReference>
<proteinExistence type="predicted"/>
<dbReference type="InterPro" id="IPR011600">
    <property type="entry name" value="Pept_C14_caspase"/>
</dbReference>
<dbReference type="EMBL" id="CP006850">
    <property type="protein sequence ID" value="AHH16644.1"/>
    <property type="molecule type" value="Genomic_DNA"/>
</dbReference>
<protein>
    <recommendedName>
        <fullName evidence="2">Peptidase C14 caspase domain-containing protein</fullName>
    </recommendedName>
</protein>
<dbReference type="eggNOG" id="COG4249">
    <property type="taxonomic scope" value="Bacteria"/>
</dbReference>
<evidence type="ECO:0000256" key="1">
    <source>
        <dbReference type="SAM" id="MobiDB-lite"/>
    </source>
</evidence>
<dbReference type="RefSeq" id="WP_025348142.1">
    <property type="nucleotide sequence ID" value="NZ_CP006850.1"/>
</dbReference>
<dbReference type="OrthoDB" id="3542505at2"/>
<dbReference type="AlphaFoldDB" id="W5TBU6"/>
<dbReference type="InterPro" id="IPR050767">
    <property type="entry name" value="Sel1_AlgK"/>
</dbReference>
<dbReference type="Proteomes" id="UP000019150">
    <property type="component" value="Chromosome"/>
</dbReference>
<feature type="domain" description="Peptidase C14 caspase" evidence="2">
    <location>
        <begin position="12"/>
        <end position="217"/>
    </location>
</feature>
<dbReference type="KEGG" id="nno:NONO_c18440"/>
<dbReference type="STRING" id="1415166.NONO_c18440"/>
<name>W5TBU6_9NOCA</name>
<reference evidence="3 4" key="1">
    <citation type="journal article" date="2014" name="Appl. Environ. Microbiol.">
        <title>Insights into the Microbial Degradation of Rubber and Gutta-Percha by Analysis of the Complete Genome of Nocardia nova SH22a.</title>
        <authorList>
            <person name="Luo Q."/>
            <person name="Hiessl S."/>
            <person name="Poehlein A."/>
            <person name="Daniel R."/>
            <person name="Steinbuchel A."/>
        </authorList>
    </citation>
    <scope>NUCLEOTIDE SEQUENCE [LARGE SCALE GENOMIC DNA]</scope>
    <source>
        <strain evidence="3">SH22a</strain>
    </source>
</reference>
<dbReference type="Pfam" id="PF00656">
    <property type="entry name" value="Peptidase_C14"/>
    <property type="match status" value="1"/>
</dbReference>
<dbReference type="GO" id="GO:0004197">
    <property type="term" value="F:cysteine-type endopeptidase activity"/>
    <property type="evidence" value="ECO:0007669"/>
    <property type="project" value="InterPro"/>
</dbReference>
<sequence length="439" mass="47545">MSALQDRTGWRAALIGVSRYTHIDITDIPAAANNIHDLAGTLTAPTGASLASDHCAVLVDPDRPTQVGEMVAHAANDAESVLLVYYTGHGLLDRRGRLHLALTGSDPAHPEWSSIPYATLRDELASSRARARILILDCCFSGRAFEAMSAPSAVVSGQIDIDGTYTIASSARNQTSLAPEGDRNTAFTAALLAAAATTGLTLDQLYSRADEILHRHGYPRPQRRSVNVAGELRLFTPPGLAHARFDDAVVSVVGEFAQPTSEAVAHFDSGRRFASDRNLTEAEKSWHTAASKGHAGAMNNLANLLLAQGKAREAHSWYLEAAQRGNPEAMGNLADLLLRVQENAAAERWWRLAAESGNADAMYHLALQLDKTRNHNEALTWYHRAAEAGQKAAMHNLAIRLRYRGQLGEAAAWWNRAGHKRAQRTTEKLRGPGKPKQSG</sequence>
<dbReference type="GO" id="GO:0006508">
    <property type="term" value="P:proteolysis"/>
    <property type="evidence" value="ECO:0007669"/>
    <property type="project" value="InterPro"/>
</dbReference>
<dbReference type="InterPro" id="IPR006597">
    <property type="entry name" value="Sel1-like"/>
</dbReference>
<dbReference type="PANTHER" id="PTHR11102:SF160">
    <property type="entry name" value="ERAD-ASSOCIATED E3 UBIQUITIN-PROTEIN LIGASE COMPONENT HRD3"/>
    <property type="match status" value="1"/>
</dbReference>
<dbReference type="SMART" id="SM00671">
    <property type="entry name" value="SEL1"/>
    <property type="match status" value="3"/>
</dbReference>
<dbReference type="SUPFAM" id="SSF81901">
    <property type="entry name" value="HCP-like"/>
    <property type="match status" value="1"/>
</dbReference>
<gene>
    <name evidence="3" type="ORF">NONO_c18440</name>
</gene>
<dbReference type="Gene3D" id="1.25.40.10">
    <property type="entry name" value="Tetratricopeptide repeat domain"/>
    <property type="match status" value="1"/>
</dbReference>
<accession>W5TBU6</accession>
<organism evidence="3 4">
    <name type="scientific">Nocardia nova SH22a</name>
    <dbReference type="NCBI Taxonomy" id="1415166"/>
    <lineage>
        <taxon>Bacteria</taxon>
        <taxon>Bacillati</taxon>
        <taxon>Actinomycetota</taxon>
        <taxon>Actinomycetes</taxon>
        <taxon>Mycobacteriales</taxon>
        <taxon>Nocardiaceae</taxon>
        <taxon>Nocardia</taxon>
    </lineage>
</organism>
<feature type="region of interest" description="Disordered" evidence="1">
    <location>
        <begin position="416"/>
        <end position="439"/>
    </location>
</feature>